<keyword evidence="6" id="KW-0732">Signal</keyword>
<keyword evidence="9" id="KW-1185">Reference proteome</keyword>
<reference evidence="8" key="1">
    <citation type="submission" date="2023-07" db="EMBL/GenBank/DDBJ databases">
        <title>Chromosome-level Genome Assembly of Striped Snakehead (Channa striata).</title>
        <authorList>
            <person name="Liu H."/>
        </authorList>
    </citation>
    <scope>NUCLEOTIDE SEQUENCE</scope>
    <source>
        <strain evidence="8">Gz</strain>
        <tissue evidence="8">Muscle</tissue>
    </source>
</reference>
<feature type="region of interest" description="Disordered" evidence="4">
    <location>
        <begin position="239"/>
        <end position="295"/>
    </location>
</feature>
<dbReference type="SMART" id="SM00409">
    <property type="entry name" value="IG"/>
    <property type="match status" value="1"/>
</dbReference>
<dbReference type="PANTHER" id="PTHR11860:SF87">
    <property type="entry name" value="CMRF35-LIKE MOLECULE 8"/>
    <property type="match status" value="1"/>
</dbReference>
<dbReference type="InterPro" id="IPR013783">
    <property type="entry name" value="Ig-like_fold"/>
</dbReference>
<evidence type="ECO:0000256" key="3">
    <source>
        <dbReference type="ARBA" id="ARBA00023136"/>
    </source>
</evidence>
<gene>
    <name evidence="8" type="ORF">Q5P01_007120</name>
</gene>
<feature type="domain" description="Immunoglobulin" evidence="7">
    <location>
        <begin position="27"/>
        <end position="127"/>
    </location>
</feature>
<name>A0AA88N319_CHASR</name>
<feature type="compositionally biased region" description="Polar residues" evidence="4">
    <location>
        <begin position="283"/>
        <end position="295"/>
    </location>
</feature>
<keyword evidence="2 5" id="KW-0812">Transmembrane</keyword>
<comment type="caution">
    <text evidence="8">The sequence shown here is derived from an EMBL/GenBank/DDBJ whole genome shotgun (WGS) entry which is preliminary data.</text>
</comment>
<keyword evidence="3 5" id="KW-0472">Membrane</keyword>
<evidence type="ECO:0000256" key="2">
    <source>
        <dbReference type="ARBA" id="ARBA00022692"/>
    </source>
</evidence>
<dbReference type="Proteomes" id="UP001187415">
    <property type="component" value="Unassembled WGS sequence"/>
</dbReference>
<dbReference type="AlphaFoldDB" id="A0AA88N319"/>
<organism evidence="8 9">
    <name type="scientific">Channa striata</name>
    <name type="common">Snakehead murrel</name>
    <name type="synonym">Ophicephalus striatus</name>
    <dbReference type="NCBI Taxonomy" id="64152"/>
    <lineage>
        <taxon>Eukaryota</taxon>
        <taxon>Metazoa</taxon>
        <taxon>Chordata</taxon>
        <taxon>Craniata</taxon>
        <taxon>Vertebrata</taxon>
        <taxon>Euteleostomi</taxon>
        <taxon>Actinopterygii</taxon>
        <taxon>Neopterygii</taxon>
        <taxon>Teleostei</taxon>
        <taxon>Neoteleostei</taxon>
        <taxon>Acanthomorphata</taxon>
        <taxon>Anabantaria</taxon>
        <taxon>Anabantiformes</taxon>
        <taxon>Channoidei</taxon>
        <taxon>Channidae</taxon>
        <taxon>Channa</taxon>
    </lineage>
</organism>
<dbReference type="GO" id="GO:0004888">
    <property type="term" value="F:transmembrane signaling receptor activity"/>
    <property type="evidence" value="ECO:0007669"/>
    <property type="project" value="TreeGrafter"/>
</dbReference>
<feature type="compositionally biased region" description="Low complexity" evidence="4">
    <location>
        <begin position="239"/>
        <end position="282"/>
    </location>
</feature>
<dbReference type="SUPFAM" id="SSF48726">
    <property type="entry name" value="Immunoglobulin"/>
    <property type="match status" value="2"/>
</dbReference>
<evidence type="ECO:0000259" key="7">
    <source>
        <dbReference type="SMART" id="SM00409"/>
    </source>
</evidence>
<evidence type="ECO:0000313" key="8">
    <source>
        <dbReference type="EMBL" id="KAK2850844.1"/>
    </source>
</evidence>
<accession>A0AA88N319</accession>
<evidence type="ECO:0000256" key="6">
    <source>
        <dbReference type="SAM" id="SignalP"/>
    </source>
</evidence>
<dbReference type="Pfam" id="PF07686">
    <property type="entry name" value="V-set"/>
    <property type="match status" value="1"/>
</dbReference>
<dbReference type="InterPro" id="IPR036179">
    <property type="entry name" value="Ig-like_dom_sf"/>
</dbReference>
<keyword evidence="5" id="KW-1133">Transmembrane helix</keyword>
<evidence type="ECO:0000313" key="9">
    <source>
        <dbReference type="Proteomes" id="UP001187415"/>
    </source>
</evidence>
<evidence type="ECO:0000256" key="5">
    <source>
        <dbReference type="SAM" id="Phobius"/>
    </source>
</evidence>
<comment type="subcellular location">
    <subcellularLocation>
        <location evidence="1">Membrane</location>
    </subcellularLocation>
</comment>
<protein>
    <recommendedName>
        <fullName evidence="7">Immunoglobulin domain-containing protein</fullName>
    </recommendedName>
</protein>
<dbReference type="InterPro" id="IPR050671">
    <property type="entry name" value="CD300_family_receptors"/>
</dbReference>
<dbReference type="Gene3D" id="2.60.40.10">
    <property type="entry name" value="Immunoglobulins"/>
    <property type="match status" value="2"/>
</dbReference>
<dbReference type="InterPro" id="IPR013106">
    <property type="entry name" value="Ig_V-set"/>
</dbReference>
<dbReference type="GO" id="GO:0005886">
    <property type="term" value="C:plasma membrane"/>
    <property type="evidence" value="ECO:0007669"/>
    <property type="project" value="TreeGrafter"/>
</dbReference>
<feature type="signal peptide" evidence="6">
    <location>
        <begin position="1"/>
        <end position="18"/>
    </location>
</feature>
<dbReference type="InterPro" id="IPR003599">
    <property type="entry name" value="Ig_sub"/>
</dbReference>
<feature type="chain" id="PRO_5041704924" description="Immunoglobulin domain-containing protein" evidence="6">
    <location>
        <begin position="19"/>
        <end position="386"/>
    </location>
</feature>
<evidence type="ECO:0000256" key="4">
    <source>
        <dbReference type="SAM" id="MobiDB-lite"/>
    </source>
</evidence>
<feature type="transmembrane region" description="Helical" evidence="5">
    <location>
        <begin position="332"/>
        <end position="354"/>
    </location>
</feature>
<dbReference type="PANTHER" id="PTHR11860">
    <property type="entry name" value="POLYMERIC-IMMUNOGLOBULIN RECEPTOR"/>
    <property type="match status" value="1"/>
</dbReference>
<sequence>MNIHPVLLFAFFSALCAGNTGLVRAKLSIFTGAEGGTGTIDCHFTPSGSWKFFCKDECAEEGILVKTDGVRAHSGRYSINYKRGSFGRMILSVTITNMTKSDSGQYRCGLGKTLAPDSFADFLVRVTDEVLDRDGLKRTNVEGETLKQPCHNKVNHSRIFFCRDDCEKEEDVLIETDQKKAQSGRYSIEYVDGSIFGLYVTITQVKTSDTGRYKCGYGRAATSESISTFSIIIIDDPSTSKPTQTLRPLPTLAPSSSTPTPTTPQSLIGSSSRSSPLPSEVSTTINEQPTAAGPTQQFSVPAQSLISSTAASVFSNTNDHVTVFSHLFHPDYVLPLAVCVSSVGVLLLVLLLLYMRKTVKNSGTFEFPVIYQKPGLVSECEDPSRD</sequence>
<evidence type="ECO:0000256" key="1">
    <source>
        <dbReference type="ARBA" id="ARBA00004370"/>
    </source>
</evidence>
<proteinExistence type="predicted"/>
<dbReference type="EMBL" id="JAUPFM010000005">
    <property type="protein sequence ID" value="KAK2850844.1"/>
    <property type="molecule type" value="Genomic_DNA"/>
</dbReference>